<dbReference type="PANTHER" id="PTHR19303:SF71">
    <property type="entry name" value="ZINC FINGER PHD-TYPE DOMAIN-CONTAINING PROTEIN"/>
    <property type="match status" value="1"/>
</dbReference>
<dbReference type="Pfam" id="PF03221">
    <property type="entry name" value="HTH_Tnp_Tc5"/>
    <property type="match status" value="1"/>
</dbReference>
<protein>
    <submittedName>
        <fullName evidence="4">Pogo transposable element with KRAB domain</fullName>
    </submittedName>
</protein>
<feature type="domain" description="HTH CENPB-type" evidence="3">
    <location>
        <begin position="54"/>
        <end position="132"/>
    </location>
</feature>
<gene>
    <name evidence="4" type="primary">Pogk_0</name>
    <name evidence="4" type="ORF">c4_g3_i1</name>
</gene>
<proteinExistence type="predicted"/>
<dbReference type="InterPro" id="IPR004875">
    <property type="entry name" value="DDE_SF_endonuclease_dom"/>
</dbReference>
<dbReference type="AlphaFoldDB" id="A0A0K8VVJ0"/>
<evidence type="ECO:0000259" key="3">
    <source>
        <dbReference type="PROSITE" id="PS51253"/>
    </source>
</evidence>
<dbReference type="PANTHER" id="PTHR19303">
    <property type="entry name" value="TRANSPOSON"/>
    <property type="match status" value="1"/>
</dbReference>
<accession>A0A0K8VVJ0</accession>
<dbReference type="InterPro" id="IPR006600">
    <property type="entry name" value="HTH_CenpB_DNA-bd_dom"/>
</dbReference>
<dbReference type="OrthoDB" id="4327074at2759"/>
<dbReference type="GO" id="GO:0003677">
    <property type="term" value="F:DNA binding"/>
    <property type="evidence" value="ECO:0007669"/>
    <property type="project" value="UniProtKB-KW"/>
</dbReference>
<sequence length="447" mass="49094">MSVKIHHNSVRQSATALKIPRTNMIRYIAAFDVASIDVTTANADVMKNLLAESTTMGTKTIFNIEQEKALISYILQASDINYGISLMELRKLTYEFARKVGASYPDPWNDNQQASKDWQLAFMKRHKNLSLRTPEQVSQSRAKRFNKENVDAFFANLSSVLGKTPFEPHRIWNMDETGCPTVPTRPVKTIARKGQKQVGSSTSAEKGTNVSLALAVSASGQSIPPFFLFPRVNMKEIFMTHASHGAVGVANGSGYMNSDVFPQFMRHFIKHTGANADSPTMLLLDNHGSHLSIEAIDLALDHGITLLSFPPKCTHKMQPLDVAVFAPFKGMMTVKHDAWKKSNIGVTFDLHHVPLLVDQCLDVILTPKTIKSGFRTTGIYPFNPQIFTEVDFVASELSGENLFGDEEKDADNQRRVLASGDAIVTAANEEVSTSEASTSAPASTSGA</sequence>
<organism evidence="4">
    <name type="scientific">Bactrocera latifrons</name>
    <name type="common">Malaysian fruit fly</name>
    <name type="synonym">Chaetodacus latifrons</name>
    <dbReference type="NCBI Taxonomy" id="174628"/>
    <lineage>
        <taxon>Eukaryota</taxon>
        <taxon>Metazoa</taxon>
        <taxon>Ecdysozoa</taxon>
        <taxon>Arthropoda</taxon>
        <taxon>Hexapoda</taxon>
        <taxon>Insecta</taxon>
        <taxon>Pterygota</taxon>
        <taxon>Neoptera</taxon>
        <taxon>Endopterygota</taxon>
        <taxon>Diptera</taxon>
        <taxon>Brachycera</taxon>
        <taxon>Muscomorpha</taxon>
        <taxon>Tephritoidea</taxon>
        <taxon>Tephritidae</taxon>
        <taxon>Bactrocera</taxon>
        <taxon>Bactrocera</taxon>
    </lineage>
</organism>
<evidence type="ECO:0000313" key="4">
    <source>
        <dbReference type="EMBL" id="JAI42889.1"/>
    </source>
</evidence>
<evidence type="ECO:0000256" key="2">
    <source>
        <dbReference type="SAM" id="MobiDB-lite"/>
    </source>
</evidence>
<feature type="non-terminal residue" evidence="4">
    <location>
        <position position="447"/>
    </location>
</feature>
<dbReference type="PROSITE" id="PS51253">
    <property type="entry name" value="HTH_CENPB"/>
    <property type="match status" value="1"/>
</dbReference>
<dbReference type="InterPro" id="IPR036397">
    <property type="entry name" value="RNaseH_sf"/>
</dbReference>
<dbReference type="InterPro" id="IPR050863">
    <property type="entry name" value="CenT-Element_Derived"/>
</dbReference>
<name>A0A0K8VVJ0_BACLA</name>
<dbReference type="GO" id="GO:0005634">
    <property type="term" value="C:nucleus"/>
    <property type="evidence" value="ECO:0007669"/>
    <property type="project" value="TreeGrafter"/>
</dbReference>
<dbReference type="Gene3D" id="3.30.420.10">
    <property type="entry name" value="Ribonuclease H-like superfamily/Ribonuclease H"/>
    <property type="match status" value="1"/>
</dbReference>
<reference evidence="4" key="1">
    <citation type="submission" date="2015-06" db="EMBL/GenBank/DDBJ databases">
        <authorList>
            <person name="Hoefler B.C."/>
            <person name="Straight P.D."/>
        </authorList>
    </citation>
    <scope>NUCLEOTIDE SEQUENCE</scope>
</reference>
<evidence type="ECO:0000256" key="1">
    <source>
        <dbReference type="ARBA" id="ARBA00023125"/>
    </source>
</evidence>
<dbReference type="EMBL" id="GDHF01009425">
    <property type="protein sequence ID" value="JAI42889.1"/>
    <property type="molecule type" value="Transcribed_RNA"/>
</dbReference>
<keyword evidence="1" id="KW-0238">DNA-binding</keyword>
<feature type="region of interest" description="Disordered" evidence="2">
    <location>
        <begin position="428"/>
        <end position="447"/>
    </location>
</feature>
<dbReference type="Pfam" id="PF03184">
    <property type="entry name" value="DDE_1"/>
    <property type="match status" value="1"/>
</dbReference>